<accession>A0ACD3AIQ2</accession>
<evidence type="ECO:0000313" key="1">
    <source>
        <dbReference type="EMBL" id="TFK65753.1"/>
    </source>
</evidence>
<gene>
    <name evidence="1" type="ORF">BDN72DRAFT_900448</name>
</gene>
<proteinExistence type="predicted"/>
<reference evidence="1 2" key="1">
    <citation type="journal article" date="2019" name="Nat. Ecol. Evol.">
        <title>Megaphylogeny resolves global patterns of mushroom evolution.</title>
        <authorList>
            <person name="Varga T."/>
            <person name="Krizsan K."/>
            <person name="Foldi C."/>
            <person name="Dima B."/>
            <person name="Sanchez-Garcia M."/>
            <person name="Sanchez-Ramirez S."/>
            <person name="Szollosi G.J."/>
            <person name="Szarkandi J.G."/>
            <person name="Papp V."/>
            <person name="Albert L."/>
            <person name="Andreopoulos W."/>
            <person name="Angelini C."/>
            <person name="Antonin V."/>
            <person name="Barry K.W."/>
            <person name="Bougher N.L."/>
            <person name="Buchanan P."/>
            <person name="Buyck B."/>
            <person name="Bense V."/>
            <person name="Catcheside P."/>
            <person name="Chovatia M."/>
            <person name="Cooper J."/>
            <person name="Damon W."/>
            <person name="Desjardin D."/>
            <person name="Finy P."/>
            <person name="Geml J."/>
            <person name="Haridas S."/>
            <person name="Hughes K."/>
            <person name="Justo A."/>
            <person name="Karasinski D."/>
            <person name="Kautmanova I."/>
            <person name="Kiss B."/>
            <person name="Kocsube S."/>
            <person name="Kotiranta H."/>
            <person name="LaButti K.M."/>
            <person name="Lechner B.E."/>
            <person name="Liimatainen K."/>
            <person name="Lipzen A."/>
            <person name="Lukacs Z."/>
            <person name="Mihaltcheva S."/>
            <person name="Morgado L.N."/>
            <person name="Niskanen T."/>
            <person name="Noordeloos M.E."/>
            <person name="Ohm R.A."/>
            <person name="Ortiz-Santana B."/>
            <person name="Ovrebo C."/>
            <person name="Racz N."/>
            <person name="Riley R."/>
            <person name="Savchenko A."/>
            <person name="Shiryaev A."/>
            <person name="Soop K."/>
            <person name="Spirin V."/>
            <person name="Szebenyi C."/>
            <person name="Tomsovsky M."/>
            <person name="Tulloss R.E."/>
            <person name="Uehling J."/>
            <person name="Grigoriev I.V."/>
            <person name="Vagvolgyi C."/>
            <person name="Papp T."/>
            <person name="Martin F.M."/>
            <person name="Miettinen O."/>
            <person name="Hibbett D.S."/>
            <person name="Nagy L.G."/>
        </authorList>
    </citation>
    <scope>NUCLEOTIDE SEQUENCE [LARGE SCALE GENOMIC DNA]</scope>
    <source>
        <strain evidence="1 2">NL-1719</strain>
    </source>
</reference>
<sequence length="356" mass="39382">MPFVHVPKISLRLKSIKKRRGNGNNLQTLPAVPVASASDEFVEPRLPAELEQIIFTYALGNSLRDATSLFLVARRVHEWLASIVFSVVIQTPTRTFPTKMNQAKLLRYGKHIKHLAIDKTAMKHEYDPEISYYISASEILRRTLPGCVNLVDLALSGGKGFSLFPVLPTLPLTHLTIQLSLLLDQLQSHLLPRLSDDVNSGSQTENPSPLVPLPVFPGITHLHAHDGPVFTSFKTDIQTSLLATHFPTLTHMAVTDVHAFHQTNGIRQVLQKCTKLEVLVWWTQTERNHVGKGSLSTMDFAPPSIDDPEGRIVRVKCGWVSVWEAAARGRDSEMWDIADATLKFGRTDSAGAGVAG</sequence>
<evidence type="ECO:0000313" key="2">
    <source>
        <dbReference type="Proteomes" id="UP000308600"/>
    </source>
</evidence>
<organism evidence="1 2">
    <name type="scientific">Pluteus cervinus</name>
    <dbReference type="NCBI Taxonomy" id="181527"/>
    <lineage>
        <taxon>Eukaryota</taxon>
        <taxon>Fungi</taxon>
        <taxon>Dikarya</taxon>
        <taxon>Basidiomycota</taxon>
        <taxon>Agaricomycotina</taxon>
        <taxon>Agaricomycetes</taxon>
        <taxon>Agaricomycetidae</taxon>
        <taxon>Agaricales</taxon>
        <taxon>Pluteineae</taxon>
        <taxon>Pluteaceae</taxon>
        <taxon>Pluteus</taxon>
    </lineage>
</organism>
<keyword evidence="2" id="KW-1185">Reference proteome</keyword>
<name>A0ACD3AIQ2_9AGAR</name>
<dbReference type="Proteomes" id="UP000308600">
    <property type="component" value="Unassembled WGS sequence"/>
</dbReference>
<protein>
    <submittedName>
        <fullName evidence="1">Uncharacterized protein</fullName>
    </submittedName>
</protein>
<dbReference type="EMBL" id="ML208427">
    <property type="protein sequence ID" value="TFK65753.1"/>
    <property type="molecule type" value="Genomic_DNA"/>
</dbReference>